<dbReference type="HOGENOM" id="CLU_122838_0_0_6"/>
<keyword evidence="3" id="KW-1185">Reference proteome</keyword>
<keyword evidence="2" id="KW-0808">Transferase</keyword>
<organism evidence="2 3">
    <name type="scientific">Providencia sneebia DSM 19967</name>
    <dbReference type="NCBI Taxonomy" id="1141660"/>
    <lineage>
        <taxon>Bacteria</taxon>
        <taxon>Pseudomonadati</taxon>
        <taxon>Pseudomonadota</taxon>
        <taxon>Gammaproteobacteria</taxon>
        <taxon>Enterobacterales</taxon>
        <taxon>Morganellaceae</taxon>
        <taxon>Providencia</taxon>
    </lineage>
</organism>
<protein>
    <submittedName>
        <fullName evidence="2">N-acetyltransferase GCN5</fullName>
    </submittedName>
</protein>
<dbReference type="GO" id="GO:0016747">
    <property type="term" value="F:acyltransferase activity, transferring groups other than amino-acyl groups"/>
    <property type="evidence" value="ECO:0007669"/>
    <property type="project" value="InterPro"/>
</dbReference>
<accession>K8WD64</accession>
<dbReference type="EMBL" id="AKKN01000007">
    <property type="protein sequence ID" value="EKT58504.1"/>
    <property type="molecule type" value="Genomic_DNA"/>
</dbReference>
<dbReference type="AlphaFoldDB" id="K8WD64"/>
<evidence type="ECO:0000259" key="1">
    <source>
        <dbReference type="Pfam" id="PF13302"/>
    </source>
</evidence>
<dbReference type="InterPro" id="IPR016181">
    <property type="entry name" value="Acyl_CoA_acyltransferase"/>
</dbReference>
<dbReference type="Pfam" id="PF13302">
    <property type="entry name" value="Acetyltransf_3"/>
    <property type="match status" value="1"/>
</dbReference>
<proteinExistence type="predicted"/>
<dbReference type="Proteomes" id="UP000010290">
    <property type="component" value="Chromosome"/>
</dbReference>
<sequence length="161" mass="18939">MDIQLQRLSQINSKDIIELNTHPKVLEHMPLGDTQFDDEYCRAWVAQKEEHWNQFGYGVWALIIDGQFCGWGGFQNEDGDADLALVLHPNYWGYGKKITKKMIEQGFSELNFSSITIHLPLSRTKLSVFFRSGFYFDAQVNFDQIPFKRFRLDKHKYQILK</sequence>
<comment type="caution">
    <text evidence="2">The sequence shown here is derived from an EMBL/GenBank/DDBJ whole genome shotgun (WGS) entry which is preliminary data.</text>
</comment>
<evidence type="ECO:0000313" key="2">
    <source>
        <dbReference type="EMBL" id="EKT58504.1"/>
    </source>
</evidence>
<dbReference type="RefSeq" id="WP_008915300.1">
    <property type="nucleotide sequence ID" value="NZ_CM001773.1"/>
</dbReference>
<dbReference type="SUPFAM" id="SSF55729">
    <property type="entry name" value="Acyl-CoA N-acyltransferases (Nat)"/>
    <property type="match status" value="1"/>
</dbReference>
<dbReference type="PATRIC" id="fig|1141660.3.peg.1463"/>
<evidence type="ECO:0000313" key="3">
    <source>
        <dbReference type="Proteomes" id="UP000010290"/>
    </source>
</evidence>
<dbReference type="OrthoDB" id="583082at2"/>
<name>K8WD64_9GAMM</name>
<dbReference type="InterPro" id="IPR000182">
    <property type="entry name" value="GNAT_dom"/>
</dbReference>
<feature type="domain" description="N-acetyltransferase" evidence="1">
    <location>
        <begin position="14"/>
        <end position="117"/>
    </location>
</feature>
<reference evidence="2 3" key="1">
    <citation type="journal article" date="2012" name="BMC Genomics">
        <title>Comparative genomics of bacteria in the genus Providencia isolated from wild Drosophila melanogaster.</title>
        <authorList>
            <person name="Galac M.R."/>
            <person name="Lazzaro B.P."/>
        </authorList>
    </citation>
    <scope>NUCLEOTIDE SEQUENCE [LARGE SCALE GENOMIC DNA]</scope>
    <source>
        <strain evidence="2 3">DSM 19967</strain>
    </source>
</reference>
<dbReference type="Gene3D" id="3.40.630.30">
    <property type="match status" value="1"/>
</dbReference>
<gene>
    <name evidence="2" type="ORF">OO7_07299</name>
</gene>